<dbReference type="InterPro" id="IPR001093">
    <property type="entry name" value="IMP_DH_GMPRt"/>
</dbReference>
<evidence type="ECO:0000313" key="10">
    <source>
        <dbReference type="EMBL" id="OGE80669.1"/>
    </source>
</evidence>
<name>A0A1F5NSM3_9BACT</name>
<dbReference type="STRING" id="1817822.A2826_00450"/>
<gene>
    <name evidence="10" type="ORF">A2826_00450</name>
</gene>
<accession>A0A1F5NSM3</accession>
<dbReference type="PROSITE" id="PS00487">
    <property type="entry name" value="IMP_DH_GMP_RED"/>
    <property type="match status" value="1"/>
</dbReference>
<evidence type="ECO:0000256" key="1">
    <source>
        <dbReference type="ARBA" id="ARBA00001958"/>
    </source>
</evidence>
<sequence>MAENISFGLTFDDVLLEPRESRVHPRTASLETKLTKKIKLKIPILAAAMDTLSETEMAIALGRLGGLAVLHRNCTAKEEVAMVKAVKAEGLICGAACGPHDIDRARALDAAGADVIFIDCAHAHNMEVVKNSQIIKNSVKAEVVVGNIATKEAAKEIVKFADGIKVGVGPGSICTTRIVTGVGVPQITAIQNVVSVAKKNGVPVIADGGTKYSGDVVKALAAGADCVMLGSMLAGTKESPGEVIKIEGRLVKVFRGMGSIGAMKKGQSADRYFQNSSQKLVPEGIEGLVRYKGALEEVIYQILGGIRSGMGYIGAQTIEDIPKQAKFMMITSAGLNESHPHSVIKDKESPNY</sequence>
<feature type="domain" description="IMP dehydrogenase/GMP reductase" evidence="9">
    <location>
        <begin position="8"/>
        <end position="341"/>
    </location>
</feature>
<evidence type="ECO:0000256" key="4">
    <source>
        <dbReference type="ARBA" id="ARBA00022755"/>
    </source>
</evidence>
<evidence type="ECO:0000256" key="6">
    <source>
        <dbReference type="ARBA" id="ARBA00023002"/>
    </source>
</evidence>
<keyword evidence="6" id="KW-0560">Oxidoreductase</keyword>
<proteinExistence type="inferred from homology"/>
<evidence type="ECO:0000256" key="8">
    <source>
        <dbReference type="ARBA" id="ARBA00048028"/>
    </source>
</evidence>
<evidence type="ECO:0000259" key="9">
    <source>
        <dbReference type="Pfam" id="PF00478"/>
    </source>
</evidence>
<comment type="similarity">
    <text evidence="2">Belongs to the IMPDH/GMPR family.</text>
</comment>
<dbReference type="CDD" id="cd00381">
    <property type="entry name" value="IMPDH"/>
    <property type="match status" value="1"/>
</dbReference>
<dbReference type="FunFam" id="3.20.20.70:FF:000424">
    <property type="entry name" value="Inosine-5'-monophosphate dehydrogenase 2"/>
    <property type="match status" value="1"/>
</dbReference>
<evidence type="ECO:0000256" key="3">
    <source>
        <dbReference type="ARBA" id="ARBA00022749"/>
    </source>
</evidence>
<comment type="catalytic activity">
    <reaction evidence="8">
        <text>IMP + NAD(+) + H2O = XMP + NADH + H(+)</text>
        <dbReference type="Rhea" id="RHEA:11708"/>
        <dbReference type="ChEBI" id="CHEBI:15377"/>
        <dbReference type="ChEBI" id="CHEBI:15378"/>
        <dbReference type="ChEBI" id="CHEBI:57464"/>
        <dbReference type="ChEBI" id="CHEBI:57540"/>
        <dbReference type="ChEBI" id="CHEBI:57945"/>
        <dbReference type="ChEBI" id="CHEBI:58053"/>
        <dbReference type="EC" id="1.1.1.205"/>
    </reaction>
</comment>
<dbReference type="Gene3D" id="3.20.20.70">
    <property type="entry name" value="Aldolase class I"/>
    <property type="match status" value="1"/>
</dbReference>
<keyword evidence="7" id="KW-0520">NAD</keyword>
<dbReference type="PANTHER" id="PTHR11911:SF111">
    <property type="entry name" value="INOSINE-5'-MONOPHOSPHATE DEHYDROGENASE"/>
    <property type="match status" value="1"/>
</dbReference>
<dbReference type="SMART" id="SM01240">
    <property type="entry name" value="IMPDH"/>
    <property type="match status" value="1"/>
</dbReference>
<dbReference type="AlphaFoldDB" id="A0A1F5NSM3"/>
<evidence type="ECO:0000256" key="5">
    <source>
        <dbReference type="ARBA" id="ARBA00022958"/>
    </source>
</evidence>
<dbReference type="SUPFAM" id="SSF51412">
    <property type="entry name" value="Inosine monophosphate dehydrogenase (IMPDH)"/>
    <property type="match status" value="1"/>
</dbReference>
<reference evidence="10 11" key="1">
    <citation type="journal article" date="2016" name="Nat. Commun.">
        <title>Thousands of microbial genomes shed light on interconnected biogeochemical processes in an aquifer system.</title>
        <authorList>
            <person name="Anantharaman K."/>
            <person name="Brown C.T."/>
            <person name="Hug L.A."/>
            <person name="Sharon I."/>
            <person name="Castelle C.J."/>
            <person name="Probst A.J."/>
            <person name="Thomas B.C."/>
            <person name="Singh A."/>
            <person name="Wilkins M.J."/>
            <person name="Karaoz U."/>
            <person name="Brodie E.L."/>
            <person name="Williams K.H."/>
            <person name="Hubbard S.S."/>
            <person name="Banfield J.F."/>
        </authorList>
    </citation>
    <scope>NUCLEOTIDE SEQUENCE [LARGE SCALE GENOMIC DNA]</scope>
</reference>
<dbReference type="GO" id="GO:0003938">
    <property type="term" value="F:IMP dehydrogenase activity"/>
    <property type="evidence" value="ECO:0007669"/>
    <property type="project" value="UniProtKB-EC"/>
</dbReference>
<dbReference type="Proteomes" id="UP000177912">
    <property type="component" value="Unassembled WGS sequence"/>
</dbReference>
<keyword evidence="5" id="KW-0630">Potassium</keyword>
<comment type="cofactor">
    <cofactor evidence="1">
        <name>K(+)</name>
        <dbReference type="ChEBI" id="CHEBI:29103"/>
    </cofactor>
</comment>
<keyword evidence="4" id="KW-0658">Purine biosynthesis</keyword>
<evidence type="ECO:0000313" key="11">
    <source>
        <dbReference type="Proteomes" id="UP000177912"/>
    </source>
</evidence>
<dbReference type="InterPro" id="IPR015875">
    <property type="entry name" value="IMP_DH/GMP_Rdtase_CS"/>
</dbReference>
<keyword evidence="3" id="KW-0332">GMP biosynthesis</keyword>
<organism evidence="10 11">
    <name type="scientific">Candidatus Doudnabacteria bacterium RIFCSPHIGHO2_01_FULL_43_23</name>
    <dbReference type="NCBI Taxonomy" id="1817822"/>
    <lineage>
        <taxon>Bacteria</taxon>
        <taxon>Candidatus Doudnaibacteriota</taxon>
    </lineage>
</organism>
<dbReference type="GO" id="GO:0006183">
    <property type="term" value="P:GTP biosynthetic process"/>
    <property type="evidence" value="ECO:0007669"/>
    <property type="project" value="TreeGrafter"/>
</dbReference>
<dbReference type="EMBL" id="MFEI01000021">
    <property type="protein sequence ID" value="OGE80669.1"/>
    <property type="molecule type" value="Genomic_DNA"/>
</dbReference>
<dbReference type="InterPro" id="IPR005990">
    <property type="entry name" value="IMP_DH"/>
</dbReference>
<evidence type="ECO:0000256" key="7">
    <source>
        <dbReference type="ARBA" id="ARBA00023027"/>
    </source>
</evidence>
<dbReference type="GO" id="GO:0006177">
    <property type="term" value="P:GMP biosynthetic process"/>
    <property type="evidence" value="ECO:0007669"/>
    <property type="project" value="UniProtKB-KW"/>
</dbReference>
<protein>
    <submittedName>
        <fullName evidence="10">Guanosine monophosphate reductase</fullName>
    </submittedName>
</protein>
<dbReference type="PANTHER" id="PTHR11911">
    <property type="entry name" value="INOSINE-5-MONOPHOSPHATE DEHYDROGENASE RELATED"/>
    <property type="match status" value="1"/>
</dbReference>
<dbReference type="InterPro" id="IPR013785">
    <property type="entry name" value="Aldolase_TIM"/>
</dbReference>
<dbReference type="Pfam" id="PF00478">
    <property type="entry name" value="IMPDH"/>
    <property type="match status" value="1"/>
</dbReference>
<evidence type="ECO:0000256" key="2">
    <source>
        <dbReference type="ARBA" id="ARBA00005502"/>
    </source>
</evidence>
<comment type="caution">
    <text evidence="10">The sequence shown here is derived from an EMBL/GenBank/DDBJ whole genome shotgun (WGS) entry which is preliminary data.</text>
</comment>